<dbReference type="VEuPathDB" id="FungiDB:YALI0_E05687g"/>
<dbReference type="KEGG" id="yli:2912326"/>
<dbReference type="AlphaFoldDB" id="A0A1D8NH98"/>
<evidence type="ECO:0000313" key="6">
    <source>
        <dbReference type="Proteomes" id="UP000256601"/>
    </source>
</evidence>
<evidence type="ECO:0000256" key="1">
    <source>
        <dbReference type="SAM" id="MobiDB-lite"/>
    </source>
</evidence>
<keyword evidence="2" id="KW-0472">Membrane</keyword>
<gene>
    <name evidence="4" type="ORF">B0I71DRAFT_16239</name>
    <name evidence="3" type="ORF">YALI1_E06697g</name>
</gene>
<sequence length="355" mass="40671">MAKDNQIAIEDESPRSSDELVVEGRGAGKDTNTSAYTDTNDTTTNTTSSSNNNNDSALGGLQSSIQAAVDDIQNEDTSAGYGGVNRYEAALIYDRLRKALLPAIGINLAMCWIKDFSLSHSMVLFRLHDGRLPDEDMEDGNVTISGFFFLLLLIATSIAPFWTTPKISSAKLNAMGVPPQKFVAIILCLACGLNWLEKVFAYHWVIILFFRLFISLLLNEIKWSQVYFISGWFPQTEYLRVFIYTQWAAFVITWGYEFFWSFILALGVWPTPVFLLEPCGYVAVAWYLYHKVPEFPNQSEFLPADLNDKYVRMIESDPTFQPLDWNHPDSYDFYKIDLKSHSKLHYYIYFWLQFL</sequence>
<accession>A0A1D8NH98</accession>
<keyword evidence="2" id="KW-1133">Transmembrane helix</keyword>
<dbReference type="EMBL" id="KZ859110">
    <property type="protein sequence ID" value="RDW23134.1"/>
    <property type="molecule type" value="Genomic_DNA"/>
</dbReference>
<dbReference type="GeneID" id="2912326"/>
<reference evidence="3 5" key="1">
    <citation type="journal article" date="2016" name="PLoS ONE">
        <title>Sequence Assembly of Yarrowia lipolytica Strain W29/CLIB89 Shows Transposable Element Diversity.</title>
        <authorList>
            <person name="Magnan C."/>
            <person name="Yu J."/>
            <person name="Chang I."/>
            <person name="Jahn E."/>
            <person name="Kanomata Y."/>
            <person name="Wu J."/>
            <person name="Zeller M."/>
            <person name="Oakes M."/>
            <person name="Baldi P."/>
            <person name="Sandmeyer S."/>
        </authorList>
    </citation>
    <scope>NUCLEOTIDE SEQUENCE [LARGE SCALE GENOMIC DNA]</scope>
    <source>
        <strain evidence="3">CLIB89</strain>
        <strain evidence="5">CLIB89(W29)</strain>
    </source>
</reference>
<name>A0A1D8NH98_YARLL</name>
<dbReference type="Proteomes" id="UP000182444">
    <property type="component" value="Chromosome 1E"/>
</dbReference>
<proteinExistence type="predicted"/>
<feature type="region of interest" description="Disordered" evidence="1">
    <location>
        <begin position="1"/>
        <end position="57"/>
    </location>
</feature>
<dbReference type="OrthoDB" id="4081485at2759"/>
<evidence type="ECO:0000256" key="2">
    <source>
        <dbReference type="SAM" id="Phobius"/>
    </source>
</evidence>
<protein>
    <submittedName>
        <fullName evidence="3">Uncharacterized protein</fullName>
    </submittedName>
</protein>
<dbReference type="EMBL" id="CP017557">
    <property type="protein sequence ID" value="AOW05006.1"/>
    <property type="molecule type" value="Genomic_DNA"/>
</dbReference>
<reference evidence="4 6" key="2">
    <citation type="submission" date="2018-07" db="EMBL/GenBank/DDBJ databases">
        <title>Draft Genome Assemblies for Five Robust Yarrowia lipolytica Strains Exhibiting High Lipid Production and Pentose Sugar Utilization and Sugar Alcohol Secretion from Undetoxified Lignocellulosic Biomass Hydrolysates.</title>
        <authorList>
            <consortium name="DOE Joint Genome Institute"/>
            <person name="Walker C."/>
            <person name="Ryu S."/>
            <person name="Na H."/>
            <person name="Zane M."/>
            <person name="LaButti K."/>
            <person name="Lipzen A."/>
            <person name="Haridas S."/>
            <person name="Barry K."/>
            <person name="Grigoriev I.V."/>
            <person name="Quarterman J."/>
            <person name="Slininger P."/>
            <person name="Dien B."/>
            <person name="Trinh C.T."/>
        </authorList>
    </citation>
    <scope>NUCLEOTIDE SEQUENCE [LARGE SCALE GENOMIC DNA]</scope>
    <source>
        <strain evidence="4 6">YB392</strain>
    </source>
</reference>
<dbReference type="RefSeq" id="XP_503596.1">
    <property type="nucleotide sequence ID" value="XM_503596.1"/>
</dbReference>
<feature type="transmembrane region" description="Helical" evidence="2">
    <location>
        <begin position="142"/>
        <end position="162"/>
    </location>
</feature>
<evidence type="ECO:0000313" key="3">
    <source>
        <dbReference type="EMBL" id="AOW05006.1"/>
    </source>
</evidence>
<dbReference type="Proteomes" id="UP000256601">
    <property type="component" value="Unassembled WGS sequence"/>
</dbReference>
<evidence type="ECO:0000313" key="4">
    <source>
        <dbReference type="EMBL" id="RDW23134.1"/>
    </source>
</evidence>
<feature type="transmembrane region" description="Helical" evidence="2">
    <location>
        <begin position="238"/>
        <end position="256"/>
    </location>
</feature>
<feature type="compositionally biased region" description="Low complexity" evidence="1">
    <location>
        <begin position="30"/>
        <end position="56"/>
    </location>
</feature>
<feature type="transmembrane region" description="Helical" evidence="2">
    <location>
        <begin position="262"/>
        <end position="289"/>
    </location>
</feature>
<keyword evidence="2" id="KW-0812">Transmembrane</keyword>
<feature type="transmembrane region" description="Helical" evidence="2">
    <location>
        <begin position="201"/>
        <end position="218"/>
    </location>
</feature>
<evidence type="ECO:0000313" key="5">
    <source>
        <dbReference type="Proteomes" id="UP000182444"/>
    </source>
</evidence>
<dbReference type="VEuPathDB" id="FungiDB:YALI1_E06697g"/>
<organism evidence="3 5">
    <name type="scientific">Yarrowia lipolytica</name>
    <name type="common">Candida lipolytica</name>
    <dbReference type="NCBI Taxonomy" id="4952"/>
    <lineage>
        <taxon>Eukaryota</taxon>
        <taxon>Fungi</taxon>
        <taxon>Dikarya</taxon>
        <taxon>Ascomycota</taxon>
        <taxon>Saccharomycotina</taxon>
        <taxon>Dipodascomycetes</taxon>
        <taxon>Dipodascales</taxon>
        <taxon>Dipodascales incertae sedis</taxon>
        <taxon>Yarrowia</taxon>
    </lineage>
</organism>